<proteinExistence type="predicted"/>
<organism evidence="1 2">
    <name type="scientific">Actinocrispum wychmicini</name>
    <dbReference type="NCBI Taxonomy" id="1213861"/>
    <lineage>
        <taxon>Bacteria</taxon>
        <taxon>Bacillati</taxon>
        <taxon>Actinomycetota</taxon>
        <taxon>Actinomycetes</taxon>
        <taxon>Pseudonocardiales</taxon>
        <taxon>Pseudonocardiaceae</taxon>
        <taxon>Actinocrispum</taxon>
    </lineage>
</organism>
<keyword evidence="2" id="KW-1185">Reference proteome</keyword>
<reference evidence="1 2" key="1">
    <citation type="submission" date="2019-03" db="EMBL/GenBank/DDBJ databases">
        <title>Genomic Encyclopedia of Type Strains, Phase IV (KMG-IV): sequencing the most valuable type-strain genomes for metagenomic binning, comparative biology and taxonomic classification.</title>
        <authorList>
            <person name="Goeker M."/>
        </authorList>
    </citation>
    <scope>NUCLEOTIDE SEQUENCE [LARGE SCALE GENOMIC DNA]</scope>
    <source>
        <strain evidence="1 2">DSM 45934</strain>
    </source>
</reference>
<name>A0A4V2S8P1_9PSEU</name>
<sequence length="717" mass="74461">MALTIGELVGYLRVDDDGWHRGLARARAALAEASKGTAGDLGNMADQVSSAGNKAAANLAQLALSLSKVATAASALHEVNLLVTQLSGVIGLLPAAGAAAVAGMIALKVGMSGFGDAMKNAGDPEKFAESLGKLAPAARDTAVAARDLAPAWRSVQQSVQNSLFAGVAQDVRTLGSRYLPVLKVGLSGIAGEFNTATRTTAGFLSQSRQVGTVSGIFGNLRAAIGNTTTVVQPLVSILLDVVSVGSEFLPGMTKGFGDSARAAAQFVQHARETGKLRDWIGSGLDTLHQLGQVLHNIVSIAKTVFDSLDTGGAGLLTTLVNVTGGVRDFLKSVQGQEALQSLASVLSTVSTVTSTVLLTALRQLAPVVVELAPGFAELARQVGSVLVTALQFAGPLLQSVARFLSDNAGWLGPLAIGLYGAAQAFQVVTGVMRVLSAVASVNPWVLLITATVALATLVVSHWDAIKDAVSAAWSWLSDRAAEVWGWIERNIVEHIVNAARWVGDRVGDILDFFGWLAALPGKAAEWFAGIARWAGDKLADAVRFFRDLPGNILSALGDLGSLLVNAGRDIVLGLLRGLESLAGRIWDWIKGIAQRIWDGITDFFDIFSPSKKMAWAGRMIGLGLAEGLDAMNGKVLTAADQLAAAGMVTVPAPVIRAPALSAVTRTPAATPPPPATPVLVGTARDALVHIENYHPPADATPGQVASDLDWLMRGGGR</sequence>
<dbReference type="Proteomes" id="UP000295680">
    <property type="component" value="Unassembled WGS sequence"/>
</dbReference>
<dbReference type="OrthoDB" id="3404808at2"/>
<dbReference type="EMBL" id="SLWS01000001">
    <property type="protein sequence ID" value="TCO64390.1"/>
    <property type="molecule type" value="Genomic_DNA"/>
</dbReference>
<gene>
    <name evidence="1" type="ORF">EV192_101158</name>
</gene>
<evidence type="ECO:0000313" key="1">
    <source>
        <dbReference type="EMBL" id="TCO64390.1"/>
    </source>
</evidence>
<dbReference type="RefSeq" id="WP_132110116.1">
    <property type="nucleotide sequence ID" value="NZ_SLWS01000001.1"/>
</dbReference>
<evidence type="ECO:0008006" key="3">
    <source>
        <dbReference type="Google" id="ProtNLM"/>
    </source>
</evidence>
<evidence type="ECO:0000313" key="2">
    <source>
        <dbReference type="Proteomes" id="UP000295680"/>
    </source>
</evidence>
<dbReference type="AlphaFoldDB" id="A0A4V2S8P1"/>
<comment type="caution">
    <text evidence="1">The sequence shown here is derived from an EMBL/GenBank/DDBJ whole genome shotgun (WGS) entry which is preliminary data.</text>
</comment>
<accession>A0A4V2S8P1</accession>
<protein>
    <recommendedName>
        <fullName evidence="3">Phage-related protein</fullName>
    </recommendedName>
</protein>